<comment type="caution">
    <text evidence="4">The sequence shown here is derived from an EMBL/GenBank/DDBJ whole genome shotgun (WGS) entry which is preliminary data.</text>
</comment>
<dbReference type="Pfam" id="PF00675">
    <property type="entry name" value="Peptidase_M16"/>
    <property type="match status" value="1"/>
</dbReference>
<evidence type="ECO:0000259" key="3">
    <source>
        <dbReference type="Pfam" id="PF05193"/>
    </source>
</evidence>
<dbReference type="SUPFAM" id="SSF63411">
    <property type="entry name" value="LuxS/MPP-like metallohydrolase"/>
    <property type="match status" value="2"/>
</dbReference>
<dbReference type="PANTHER" id="PTHR11851">
    <property type="entry name" value="METALLOPROTEASE"/>
    <property type="match status" value="1"/>
</dbReference>
<reference evidence="4 5" key="1">
    <citation type="journal article" date="2019" name="Nat. Microbiol.">
        <title>Mediterranean grassland soil C-N compound turnover is dependent on rainfall and depth, and is mediated by genomically divergent microorganisms.</title>
        <authorList>
            <person name="Diamond S."/>
            <person name="Andeer P.F."/>
            <person name="Li Z."/>
            <person name="Crits-Christoph A."/>
            <person name="Burstein D."/>
            <person name="Anantharaman K."/>
            <person name="Lane K.R."/>
            <person name="Thomas B.C."/>
            <person name="Pan C."/>
            <person name="Northen T.R."/>
            <person name="Banfield J.F."/>
        </authorList>
    </citation>
    <scope>NUCLEOTIDE SEQUENCE [LARGE SCALE GENOMIC DNA]</scope>
    <source>
        <strain evidence="4">WS_2</strain>
    </source>
</reference>
<organism evidence="4 5">
    <name type="scientific">Eiseniibacteriota bacterium</name>
    <dbReference type="NCBI Taxonomy" id="2212470"/>
    <lineage>
        <taxon>Bacteria</taxon>
        <taxon>Candidatus Eiseniibacteriota</taxon>
    </lineage>
</organism>
<feature type="non-terminal residue" evidence="4">
    <location>
        <position position="1"/>
    </location>
</feature>
<name>A0A538SK71_UNCEI</name>
<evidence type="ECO:0000313" key="4">
    <source>
        <dbReference type="EMBL" id="TMQ51769.1"/>
    </source>
</evidence>
<dbReference type="Proteomes" id="UP000317716">
    <property type="component" value="Unassembled WGS sequence"/>
</dbReference>
<proteinExistence type="inferred from homology"/>
<evidence type="ECO:0000259" key="2">
    <source>
        <dbReference type="Pfam" id="PF00675"/>
    </source>
</evidence>
<sequence length="417" mass="44448">NGLRVLLAPDTLAPSVDVAVWYRAGTRYEPSGMSGITHLMERWMFRGSPHYKAGEHRRILQAEGGVASTFTTSDASCFFDTVPADALDLALKLEADRMGSLKLTAEEFERQRKIAREERGQLARGGAMGVGLRLLYATAFPGHPYGWPIAGLEGDLDHLTLAACEAYQRAQYTPDNAVLVLSGRFDDTQAMALVRRHFGSVPPPTSPAKKPPALAPQVGEQRAVQPIEGQVPVLLVGWRGPGGADPSAAALDVLAHLMAGGARSKLGRELIVGSPPRCLAVEGDFDARRDGSLLYVAALVSPDADSADVERALLGGSEKIASTPPEDPELDAAKRGAELRLILDEQTSRGRGQSLGFAEAVYGDRRAAAGRLQRLRELTPADVMRAASEILRPERRSVVWLLPGGMPAGAGAKGGAR</sequence>
<dbReference type="InterPro" id="IPR050361">
    <property type="entry name" value="MPP/UQCRC_Complex"/>
</dbReference>
<dbReference type="Pfam" id="PF05193">
    <property type="entry name" value="Peptidase_M16_C"/>
    <property type="match status" value="1"/>
</dbReference>
<dbReference type="InterPro" id="IPR011765">
    <property type="entry name" value="Pept_M16_N"/>
</dbReference>
<comment type="similarity">
    <text evidence="1">Belongs to the peptidase M16 family.</text>
</comment>
<dbReference type="AlphaFoldDB" id="A0A538SK71"/>
<evidence type="ECO:0000313" key="5">
    <source>
        <dbReference type="Proteomes" id="UP000317716"/>
    </source>
</evidence>
<evidence type="ECO:0000256" key="1">
    <source>
        <dbReference type="ARBA" id="ARBA00007261"/>
    </source>
</evidence>
<dbReference type="InterPro" id="IPR011249">
    <property type="entry name" value="Metalloenz_LuxS/M16"/>
</dbReference>
<protein>
    <submittedName>
        <fullName evidence="4">Insulinase family protein</fullName>
    </submittedName>
</protein>
<feature type="domain" description="Peptidase M16 N-terminal" evidence="2">
    <location>
        <begin position="4"/>
        <end position="149"/>
    </location>
</feature>
<dbReference type="GO" id="GO:0046872">
    <property type="term" value="F:metal ion binding"/>
    <property type="evidence" value="ECO:0007669"/>
    <property type="project" value="InterPro"/>
</dbReference>
<feature type="domain" description="Peptidase M16 C-terminal" evidence="3">
    <location>
        <begin position="159"/>
        <end position="335"/>
    </location>
</feature>
<dbReference type="EMBL" id="VBOS01000354">
    <property type="protein sequence ID" value="TMQ51769.1"/>
    <property type="molecule type" value="Genomic_DNA"/>
</dbReference>
<gene>
    <name evidence="4" type="ORF">E6K72_09965</name>
</gene>
<dbReference type="InterPro" id="IPR007863">
    <property type="entry name" value="Peptidase_M16_C"/>
</dbReference>
<accession>A0A538SK71</accession>
<dbReference type="Gene3D" id="3.30.830.10">
    <property type="entry name" value="Metalloenzyme, LuxS/M16 peptidase-like"/>
    <property type="match status" value="2"/>
</dbReference>
<dbReference type="PANTHER" id="PTHR11851:SF49">
    <property type="entry name" value="MITOCHONDRIAL-PROCESSING PEPTIDASE SUBUNIT ALPHA"/>
    <property type="match status" value="1"/>
</dbReference>